<accession>A0ABQ2EZB2</accession>
<dbReference type="Gene3D" id="3.30.2010.10">
    <property type="entry name" value="Metalloproteases ('zincins'), catalytic domain"/>
    <property type="match status" value="1"/>
</dbReference>
<dbReference type="PANTHER" id="PTHR22726:SF1">
    <property type="entry name" value="METALLOENDOPEPTIDASE OMA1, MITOCHONDRIAL"/>
    <property type="match status" value="1"/>
</dbReference>
<evidence type="ECO:0000259" key="10">
    <source>
        <dbReference type="Pfam" id="PF23368"/>
    </source>
</evidence>
<dbReference type="Pfam" id="PF23368">
    <property type="entry name" value="DUF7092"/>
    <property type="match status" value="1"/>
</dbReference>
<keyword evidence="4 6" id="KW-0862">Zinc</keyword>
<sequence length="369" mass="39549">MTGSQQLDLTVSGAGFDGRTSRRQPATLHVTGSRVVLSLNAMVETHWQLNQLRIDPAVPGIPRVVKFPDGARFETGDDGAVATLERHLGQNHALAGIRRLEGRWWTALGALAMTLALAAAFVVYGIPTLARGAAAATPHRVLAVFDRETIELLDGEYLAPSTLSPSRQAQLQSAFRRASSWAGGPYPYRLLLRDGEPEKAEMFQIGANAFALPNGTVVMTDQLVDLSGNDRELMGVMVHEAAHVTSRHVLASVYQGLGLTLLTVAVTGDVVSASTFAAAVPATILSKGYSRAAERESDALAGRFLMTAYGTTKPLRDLLARMESGSPRTDENSVGETGRLENLLATHPGTSDRIRHLKEIESRGHGQTP</sequence>
<comment type="cofactor">
    <cofactor evidence="6">
        <name>Zn(2+)</name>
        <dbReference type="ChEBI" id="CHEBI:29105"/>
    </cofactor>
    <text evidence="6">Binds 1 zinc ion per subunit.</text>
</comment>
<evidence type="ECO:0000313" key="12">
    <source>
        <dbReference type="Proteomes" id="UP000647587"/>
    </source>
</evidence>
<protein>
    <recommendedName>
        <fullName evidence="13">Peptidase M48 domain-containing protein</fullName>
    </recommendedName>
</protein>
<keyword evidence="3 6" id="KW-0378">Hydrolase</keyword>
<evidence type="ECO:0000313" key="11">
    <source>
        <dbReference type="EMBL" id="GGK35318.1"/>
    </source>
</evidence>
<evidence type="ECO:0008006" key="13">
    <source>
        <dbReference type="Google" id="ProtNLM"/>
    </source>
</evidence>
<keyword evidence="8" id="KW-0812">Transmembrane</keyword>
<evidence type="ECO:0000256" key="3">
    <source>
        <dbReference type="ARBA" id="ARBA00022801"/>
    </source>
</evidence>
<reference evidence="12" key="1">
    <citation type="journal article" date="2019" name="Int. J. Syst. Evol. Microbiol.">
        <title>The Global Catalogue of Microorganisms (GCM) 10K type strain sequencing project: providing services to taxonomists for standard genome sequencing and annotation.</title>
        <authorList>
            <consortium name="The Broad Institute Genomics Platform"/>
            <consortium name="The Broad Institute Genome Sequencing Center for Infectious Disease"/>
            <person name="Wu L."/>
            <person name="Ma J."/>
        </authorList>
    </citation>
    <scope>NUCLEOTIDE SEQUENCE [LARGE SCALE GENOMIC DNA]</scope>
    <source>
        <strain evidence="12">JCM 30331</strain>
    </source>
</reference>
<evidence type="ECO:0000256" key="4">
    <source>
        <dbReference type="ARBA" id="ARBA00022833"/>
    </source>
</evidence>
<dbReference type="RefSeq" id="WP_189010478.1">
    <property type="nucleotide sequence ID" value="NZ_BMPP01000015.1"/>
</dbReference>
<evidence type="ECO:0000256" key="1">
    <source>
        <dbReference type="ARBA" id="ARBA00022670"/>
    </source>
</evidence>
<gene>
    <name evidence="11" type="ORF">GCM10008955_31520</name>
</gene>
<keyword evidence="8" id="KW-1133">Transmembrane helix</keyword>
<dbReference type="Proteomes" id="UP000647587">
    <property type="component" value="Unassembled WGS sequence"/>
</dbReference>
<dbReference type="Pfam" id="PF01435">
    <property type="entry name" value="Peptidase_M48"/>
    <property type="match status" value="1"/>
</dbReference>
<dbReference type="CDD" id="cd07332">
    <property type="entry name" value="M48C_Oma1_like"/>
    <property type="match status" value="1"/>
</dbReference>
<organism evidence="11 12">
    <name type="scientific">Deinococcus malanensis</name>
    <dbReference type="NCBI Taxonomy" id="1706855"/>
    <lineage>
        <taxon>Bacteria</taxon>
        <taxon>Thermotogati</taxon>
        <taxon>Deinococcota</taxon>
        <taxon>Deinococci</taxon>
        <taxon>Deinococcales</taxon>
        <taxon>Deinococcaceae</taxon>
        <taxon>Deinococcus</taxon>
    </lineage>
</organism>
<dbReference type="InterPro" id="IPR051156">
    <property type="entry name" value="Mito/Outer_Membr_Metalloprot"/>
</dbReference>
<keyword evidence="1 6" id="KW-0645">Protease</keyword>
<comment type="similarity">
    <text evidence="6">Belongs to the peptidase M48 family.</text>
</comment>
<evidence type="ECO:0000256" key="2">
    <source>
        <dbReference type="ARBA" id="ARBA00022723"/>
    </source>
</evidence>
<keyword evidence="12" id="KW-1185">Reference proteome</keyword>
<name>A0ABQ2EZB2_9DEIO</name>
<keyword evidence="5 6" id="KW-0482">Metalloprotease</keyword>
<dbReference type="EMBL" id="BMPP01000015">
    <property type="protein sequence ID" value="GGK35318.1"/>
    <property type="molecule type" value="Genomic_DNA"/>
</dbReference>
<dbReference type="InterPro" id="IPR001915">
    <property type="entry name" value="Peptidase_M48"/>
</dbReference>
<feature type="domain" description="DUF7092" evidence="10">
    <location>
        <begin position="12"/>
        <end position="86"/>
    </location>
</feature>
<proteinExistence type="inferred from homology"/>
<keyword evidence="2" id="KW-0479">Metal-binding</keyword>
<dbReference type="PANTHER" id="PTHR22726">
    <property type="entry name" value="METALLOENDOPEPTIDASE OMA1"/>
    <property type="match status" value="1"/>
</dbReference>
<feature type="domain" description="Peptidase M48" evidence="9">
    <location>
        <begin position="166"/>
        <end position="360"/>
    </location>
</feature>
<feature type="transmembrane region" description="Helical" evidence="8">
    <location>
        <begin position="104"/>
        <end position="126"/>
    </location>
</feature>
<feature type="region of interest" description="Disordered" evidence="7">
    <location>
        <begin position="1"/>
        <end position="24"/>
    </location>
</feature>
<evidence type="ECO:0000256" key="7">
    <source>
        <dbReference type="SAM" id="MobiDB-lite"/>
    </source>
</evidence>
<dbReference type="InterPro" id="IPR055518">
    <property type="entry name" value="DUF7092"/>
</dbReference>
<keyword evidence="8" id="KW-0472">Membrane</keyword>
<evidence type="ECO:0000256" key="8">
    <source>
        <dbReference type="SAM" id="Phobius"/>
    </source>
</evidence>
<evidence type="ECO:0000256" key="5">
    <source>
        <dbReference type="ARBA" id="ARBA00023049"/>
    </source>
</evidence>
<evidence type="ECO:0000259" key="9">
    <source>
        <dbReference type="Pfam" id="PF01435"/>
    </source>
</evidence>
<comment type="caution">
    <text evidence="11">The sequence shown here is derived from an EMBL/GenBank/DDBJ whole genome shotgun (WGS) entry which is preliminary data.</text>
</comment>
<evidence type="ECO:0000256" key="6">
    <source>
        <dbReference type="RuleBase" id="RU003983"/>
    </source>
</evidence>